<dbReference type="OrthoDB" id="2868754at2"/>
<evidence type="ECO:0008006" key="3">
    <source>
        <dbReference type="Google" id="ProtNLM"/>
    </source>
</evidence>
<gene>
    <name evidence="1" type="ORF">BA70_03625</name>
</gene>
<protein>
    <recommendedName>
        <fullName evidence="3">Lipoprotein</fullName>
    </recommendedName>
</protein>
<sequence>MKKFLFILMCILLLSACQREDEGKDRRLVAAERMLEAITEGNKRKMEDVYVEGAVPSPDDMLKLKKEWGIDRLSYEDFQLEEASIHVFHANYEDTKTGKKKALALRVKEDPEKGGVLIDFVGVVEGTDASSK</sequence>
<proteinExistence type="predicted"/>
<keyword evidence="2" id="KW-1185">Reference proteome</keyword>
<dbReference type="Proteomes" id="UP000028091">
    <property type="component" value="Unassembled WGS sequence"/>
</dbReference>
<organism evidence="1 2">
    <name type="scientific">Bacillus zhangzhouensis</name>
    <dbReference type="NCBI Taxonomy" id="1178540"/>
    <lineage>
        <taxon>Bacteria</taxon>
        <taxon>Bacillati</taxon>
        <taxon>Bacillota</taxon>
        <taxon>Bacilli</taxon>
        <taxon>Bacillales</taxon>
        <taxon>Bacillaceae</taxon>
        <taxon>Bacillus</taxon>
    </lineage>
</organism>
<dbReference type="PROSITE" id="PS51257">
    <property type="entry name" value="PROKAR_LIPOPROTEIN"/>
    <property type="match status" value="1"/>
</dbReference>
<reference evidence="1 2" key="1">
    <citation type="submission" date="2012-09" db="EMBL/GenBank/DDBJ databases">
        <title>Genome Sequence of Bacillus sp. DW5-4.</title>
        <authorList>
            <person name="Lai Q."/>
            <person name="Liu Y."/>
            <person name="Shao Z."/>
        </authorList>
    </citation>
    <scope>NUCLEOTIDE SEQUENCE [LARGE SCALE GENOMIC DNA]</scope>
    <source>
        <strain evidence="1 2">DW5-4</strain>
    </source>
</reference>
<dbReference type="RefSeq" id="WP_034322172.1">
    <property type="nucleotide sequence ID" value="NZ_JAVIKA010000002.1"/>
</dbReference>
<name>A0A081LA38_9BACI</name>
<accession>A0A081LA38</accession>
<evidence type="ECO:0000313" key="1">
    <source>
        <dbReference type="EMBL" id="KEP26114.1"/>
    </source>
</evidence>
<dbReference type="AlphaFoldDB" id="A0A081LA38"/>
<dbReference type="EMBL" id="JOTP01000012">
    <property type="protein sequence ID" value="KEP26114.1"/>
    <property type="molecule type" value="Genomic_DNA"/>
</dbReference>
<dbReference type="eggNOG" id="ENOG5030CMU">
    <property type="taxonomic scope" value="Bacteria"/>
</dbReference>
<comment type="caution">
    <text evidence="1">The sequence shown here is derived from an EMBL/GenBank/DDBJ whole genome shotgun (WGS) entry which is preliminary data.</text>
</comment>
<evidence type="ECO:0000313" key="2">
    <source>
        <dbReference type="Proteomes" id="UP000028091"/>
    </source>
</evidence>